<dbReference type="OrthoDB" id="72851at2759"/>
<feature type="transmembrane region" description="Helical" evidence="1">
    <location>
        <begin position="153"/>
        <end position="171"/>
    </location>
</feature>
<keyword evidence="1" id="KW-1133">Transmembrane helix</keyword>
<name>A0A1Q3DHB2_CEPFO</name>
<feature type="transmembrane region" description="Helical" evidence="1">
    <location>
        <begin position="39"/>
        <end position="61"/>
    </location>
</feature>
<dbReference type="AlphaFoldDB" id="A0A1Q3DHB2"/>
<proteinExistence type="predicted"/>
<dbReference type="EMBL" id="BDDD01008256">
    <property type="protein sequence ID" value="GAV91874.1"/>
    <property type="molecule type" value="Genomic_DNA"/>
</dbReference>
<reference evidence="3" key="1">
    <citation type="submission" date="2016-04" db="EMBL/GenBank/DDBJ databases">
        <title>Cephalotus genome sequencing.</title>
        <authorList>
            <person name="Fukushima K."/>
            <person name="Hasebe M."/>
            <person name="Fang X."/>
        </authorList>
    </citation>
    <scope>NUCLEOTIDE SEQUENCE [LARGE SCALE GENOMIC DNA]</scope>
    <source>
        <strain evidence="3">cv. St1</strain>
    </source>
</reference>
<feature type="transmembrane region" description="Helical" evidence="1">
    <location>
        <begin position="125"/>
        <end position="141"/>
    </location>
</feature>
<comment type="caution">
    <text evidence="2">The sequence shown here is derived from an EMBL/GenBank/DDBJ whole genome shotgun (WGS) entry which is preliminary data.</text>
</comment>
<protein>
    <submittedName>
        <fullName evidence="2">Uncharacterized protein</fullName>
    </submittedName>
</protein>
<feature type="transmembrane region" description="Helical" evidence="1">
    <location>
        <begin position="6"/>
        <end position="27"/>
    </location>
</feature>
<dbReference type="InParanoid" id="A0A1Q3DHB2"/>
<evidence type="ECO:0000313" key="3">
    <source>
        <dbReference type="Proteomes" id="UP000187406"/>
    </source>
</evidence>
<evidence type="ECO:0000313" key="2">
    <source>
        <dbReference type="EMBL" id="GAV91874.1"/>
    </source>
</evidence>
<dbReference type="Proteomes" id="UP000187406">
    <property type="component" value="Unassembled WGS sequence"/>
</dbReference>
<dbReference type="STRING" id="3775.A0A1Q3DHB2"/>
<dbReference type="PANTHER" id="PTHR13301">
    <property type="entry name" value="X-BOX TRANSCRIPTION FACTOR-RELATED"/>
    <property type="match status" value="1"/>
</dbReference>
<organism evidence="2 3">
    <name type="scientific">Cephalotus follicularis</name>
    <name type="common">Albany pitcher plant</name>
    <dbReference type="NCBI Taxonomy" id="3775"/>
    <lineage>
        <taxon>Eukaryota</taxon>
        <taxon>Viridiplantae</taxon>
        <taxon>Streptophyta</taxon>
        <taxon>Embryophyta</taxon>
        <taxon>Tracheophyta</taxon>
        <taxon>Spermatophyta</taxon>
        <taxon>Magnoliopsida</taxon>
        <taxon>eudicotyledons</taxon>
        <taxon>Gunneridae</taxon>
        <taxon>Pentapetalae</taxon>
        <taxon>rosids</taxon>
        <taxon>fabids</taxon>
        <taxon>Oxalidales</taxon>
        <taxon>Cephalotaceae</taxon>
        <taxon>Cephalotus</taxon>
    </lineage>
</organism>
<keyword evidence="1" id="KW-0812">Transmembrane</keyword>
<gene>
    <name evidence="2" type="ORF">CFOL_v3_35259</name>
</gene>
<feature type="non-terminal residue" evidence="2">
    <location>
        <position position="1"/>
    </location>
</feature>
<keyword evidence="3" id="KW-1185">Reference proteome</keyword>
<keyword evidence="1" id="KW-0472">Membrane</keyword>
<accession>A0A1Q3DHB2</accession>
<feature type="transmembrane region" description="Helical" evidence="1">
    <location>
        <begin position="91"/>
        <end position="113"/>
    </location>
</feature>
<evidence type="ECO:0000256" key="1">
    <source>
        <dbReference type="SAM" id="Phobius"/>
    </source>
</evidence>
<sequence length="179" mass="20073">VHELAIYMLVALSVIFQLYTLLVYLHTDFSIRVWNSQKAEIVILSAQLHGIFRFITNFIGLSEQVFEVTKKEQPTSSDGEEGRFTFDDSLIFVPGTTILFVQPIALALSFIGLQPSTRDGNRSGLLESLCSAGVLLFSWPFLKELYERGKYGILMSTICKSASLAFLLVYLSRCISMSL</sequence>